<evidence type="ECO:0000313" key="1">
    <source>
        <dbReference type="EMBL" id="REF37629.1"/>
    </source>
</evidence>
<sequence length="288" mass="31016">MNTDRDEAFPALLSDLLDDAAAVPPSDTPLAAAVVGYRRHRQHPLGDALRCVLCPDSGLPGLPAVLGEQLTDQESLPLGLVVTGGAGAIRPALTWLARTERLAVRALHLRLRDEIDLARNVTRVALALDDVDTLDDVPVAVEVPWLDGWQRALDAIAEAGYLATLRLASPEECLPERDVASFLLGCLDREVPFTCAGLDAAIRRAGPGGRERHGILNLLLATRAALDGAGLDDIAQLVAERDTETVVSRLRQLDHAAVRSTRRWVTSCSSPRVSETLRDLVATRFGKD</sequence>
<reference evidence="1 2" key="1">
    <citation type="submission" date="2018-08" db="EMBL/GenBank/DDBJ databases">
        <title>Sequencing the genomes of 1000 actinobacteria strains.</title>
        <authorList>
            <person name="Klenk H.-P."/>
        </authorList>
    </citation>
    <scope>NUCLEOTIDE SEQUENCE [LARGE SCALE GENOMIC DNA]</scope>
    <source>
        <strain evidence="1 2">DSM 22891</strain>
    </source>
</reference>
<organism evidence="1 2">
    <name type="scientific">Thermasporomyces composti</name>
    <dbReference type="NCBI Taxonomy" id="696763"/>
    <lineage>
        <taxon>Bacteria</taxon>
        <taxon>Bacillati</taxon>
        <taxon>Actinomycetota</taxon>
        <taxon>Actinomycetes</taxon>
        <taxon>Propionibacteriales</taxon>
        <taxon>Nocardioidaceae</taxon>
        <taxon>Thermasporomyces</taxon>
    </lineage>
</organism>
<dbReference type="AlphaFoldDB" id="A0A3D9V835"/>
<dbReference type="Proteomes" id="UP000256485">
    <property type="component" value="Unassembled WGS sequence"/>
</dbReference>
<dbReference type="OrthoDB" id="9778153at2"/>
<name>A0A3D9V835_THECX</name>
<keyword evidence="2" id="KW-1185">Reference proteome</keyword>
<comment type="caution">
    <text evidence="1">The sequence shown here is derived from an EMBL/GenBank/DDBJ whole genome shotgun (WGS) entry which is preliminary data.</text>
</comment>
<dbReference type="EMBL" id="QTUC01000001">
    <property type="protein sequence ID" value="REF37629.1"/>
    <property type="molecule type" value="Genomic_DNA"/>
</dbReference>
<accession>A0A3D9V835</accession>
<proteinExistence type="predicted"/>
<evidence type="ECO:0000313" key="2">
    <source>
        <dbReference type="Proteomes" id="UP000256485"/>
    </source>
</evidence>
<dbReference type="RefSeq" id="WP_115851057.1">
    <property type="nucleotide sequence ID" value="NZ_QTUC01000001.1"/>
</dbReference>
<protein>
    <submittedName>
        <fullName evidence="1">Uncharacterized protein</fullName>
    </submittedName>
</protein>
<gene>
    <name evidence="1" type="ORF">DFJ64_3075</name>
</gene>